<feature type="transmembrane region" description="Helical" evidence="1">
    <location>
        <begin position="92"/>
        <end position="113"/>
    </location>
</feature>
<keyword evidence="1" id="KW-0472">Membrane</keyword>
<keyword evidence="1" id="KW-1133">Transmembrane helix</keyword>
<evidence type="ECO:0000313" key="3">
    <source>
        <dbReference type="Proteomes" id="UP000324974"/>
    </source>
</evidence>
<reference evidence="3" key="1">
    <citation type="submission" date="2019-08" db="EMBL/GenBank/DDBJ databases">
        <title>Limnoglobus roseus gen. nov., sp. nov., a novel freshwater planctomycete with a giant genome from the family Gemmataceae.</title>
        <authorList>
            <person name="Kulichevskaya I.S."/>
            <person name="Naumoff D.G."/>
            <person name="Miroshnikov K."/>
            <person name="Ivanova A."/>
            <person name="Philippov D.A."/>
            <person name="Hakobyan A."/>
            <person name="Rijpstra I.C."/>
            <person name="Sinninghe Damste J.S."/>
            <person name="Liesack W."/>
            <person name="Dedysh S.N."/>
        </authorList>
    </citation>
    <scope>NUCLEOTIDE SEQUENCE [LARGE SCALE GENOMIC DNA]</scope>
    <source>
        <strain evidence="3">PX52</strain>
    </source>
</reference>
<organism evidence="2 3">
    <name type="scientific">Limnoglobus roseus</name>
    <dbReference type="NCBI Taxonomy" id="2598579"/>
    <lineage>
        <taxon>Bacteria</taxon>
        <taxon>Pseudomonadati</taxon>
        <taxon>Planctomycetota</taxon>
        <taxon>Planctomycetia</taxon>
        <taxon>Gemmatales</taxon>
        <taxon>Gemmataceae</taxon>
        <taxon>Limnoglobus</taxon>
    </lineage>
</organism>
<keyword evidence="3" id="KW-1185">Reference proteome</keyword>
<dbReference type="OrthoDB" id="292474at2"/>
<dbReference type="Proteomes" id="UP000324974">
    <property type="component" value="Chromosome"/>
</dbReference>
<proteinExistence type="predicted"/>
<keyword evidence="1" id="KW-0812">Transmembrane</keyword>
<gene>
    <name evidence="2" type="ORF">PX52LOC_05817</name>
</gene>
<dbReference type="RefSeq" id="WP_149113237.1">
    <property type="nucleotide sequence ID" value="NZ_CP042425.1"/>
</dbReference>
<protein>
    <submittedName>
        <fullName evidence="2">Uncharacterized protein</fullName>
    </submittedName>
</protein>
<accession>A0A5C1API4</accession>
<evidence type="ECO:0000313" key="2">
    <source>
        <dbReference type="EMBL" id="QEL18778.1"/>
    </source>
</evidence>
<sequence>MSDENKMVEAWIKFNCAGCQRPIRVEDDMGGLEFPCRKCGVVMVIPEKSGMTPEIVSEAPTPKKKTVSMSMSMPRGLGAMKTEVSQKTADSMASTFLGGLLAVVGAIIMGMFMRRGGRA</sequence>
<dbReference type="EMBL" id="CP042425">
    <property type="protein sequence ID" value="QEL18778.1"/>
    <property type="molecule type" value="Genomic_DNA"/>
</dbReference>
<evidence type="ECO:0000256" key="1">
    <source>
        <dbReference type="SAM" id="Phobius"/>
    </source>
</evidence>
<name>A0A5C1API4_9BACT</name>
<dbReference type="AlphaFoldDB" id="A0A5C1API4"/>
<dbReference type="KEGG" id="lrs:PX52LOC_05817"/>